<reference evidence="1 2" key="1">
    <citation type="submission" date="2018-05" db="EMBL/GenBank/DDBJ databases">
        <title>Genomic Encyclopedia of Type Strains, Phase IV (KMG-IV): sequencing the most valuable type-strain genomes for metagenomic binning, comparative biology and taxonomic classification.</title>
        <authorList>
            <person name="Goeker M."/>
        </authorList>
    </citation>
    <scope>NUCLEOTIDE SEQUENCE [LARGE SCALE GENOMIC DNA]</scope>
    <source>
        <strain evidence="1 2">DSM 2626</strain>
    </source>
</reference>
<organism evidence="1 2">
    <name type="scientific">Rhizobium loti</name>
    <name type="common">Mesorhizobium loti</name>
    <dbReference type="NCBI Taxonomy" id="381"/>
    <lineage>
        <taxon>Bacteria</taxon>
        <taxon>Pseudomonadati</taxon>
        <taxon>Pseudomonadota</taxon>
        <taxon>Alphaproteobacteria</taxon>
        <taxon>Hyphomicrobiales</taxon>
        <taxon>Phyllobacteriaceae</taxon>
        <taxon>Mesorhizobium</taxon>
    </lineage>
</organism>
<gene>
    <name evidence="1" type="ORF">C8D77_10546</name>
</gene>
<proteinExistence type="predicted"/>
<accession>A0A8E2WCY3</accession>
<dbReference type="GeneID" id="61053256"/>
<evidence type="ECO:0000313" key="2">
    <source>
        <dbReference type="Proteomes" id="UP000245631"/>
    </source>
</evidence>
<dbReference type="AlphaFoldDB" id="A0A8E2WCY3"/>
<evidence type="ECO:0000313" key="1">
    <source>
        <dbReference type="EMBL" id="PWJ90155.1"/>
    </source>
</evidence>
<protein>
    <submittedName>
        <fullName evidence="1">Uncharacterized protein</fullName>
    </submittedName>
</protein>
<comment type="caution">
    <text evidence="1">The sequence shown here is derived from an EMBL/GenBank/DDBJ whole genome shotgun (WGS) entry which is preliminary data.</text>
</comment>
<dbReference type="RefSeq" id="WP_109667707.1">
    <property type="nucleotide sequence ID" value="NZ_QGGH01000005.1"/>
</dbReference>
<dbReference type="EMBL" id="QGGH01000005">
    <property type="protein sequence ID" value="PWJ90155.1"/>
    <property type="molecule type" value="Genomic_DNA"/>
</dbReference>
<name>A0A8E2WCY3_RHILI</name>
<dbReference type="Proteomes" id="UP000245631">
    <property type="component" value="Unassembled WGS sequence"/>
</dbReference>
<sequence length="108" mass="11993">MKSHSVWLTSRVSRRMPTEYFVLANLREQGAIIGRLAGHPIAETVVDASGLQYHFVGVAPRDRSGRFDVEALRTGEWIVQPGLVYAVDGKATSVPSKPPRRGRSQHRV</sequence>